<evidence type="ECO:0000313" key="3">
    <source>
        <dbReference type="Proteomes" id="UP000323708"/>
    </source>
</evidence>
<protein>
    <submittedName>
        <fullName evidence="2">Uncharacterized protein</fullName>
    </submittedName>
</protein>
<keyword evidence="3" id="KW-1185">Reference proteome</keyword>
<organism evidence="2 3">
    <name type="scientific">Pseudohalioglobus sediminis</name>
    <dbReference type="NCBI Taxonomy" id="2606449"/>
    <lineage>
        <taxon>Bacteria</taxon>
        <taxon>Pseudomonadati</taxon>
        <taxon>Pseudomonadota</taxon>
        <taxon>Gammaproteobacteria</taxon>
        <taxon>Cellvibrionales</taxon>
        <taxon>Halieaceae</taxon>
        <taxon>Pseudohalioglobus</taxon>
    </lineage>
</organism>
<name>A0A5B0WXH8_9GAMM</name>
<dbReference type="RefSeq" id="WP_149611195.1">
    <property type="nucleotide sequence ID" value="NZ_VTUX01000004.1"/>
</dbReference>
<proteinExistence type="predicted"/>
<dbReference type="Proteomes" id="UP000323708">
    <property type="component" value="Unassembled WGS sequence"/>
</dbReference>
<evidence type="ECO:0000313" key="2">
    <source>
        <dbReference type="EMBL" id="KAA1191760.1"/>
    </source>
</evidence>
<dbReference type="AlphaFoldDB" id="A0A5B0WXH8"/>
<feature type="region of interest" description="Disordered" evidence="1">
    <location>
        <begin position="139"/>
        <end position="204"/>
    </location>
</feature>
<sequence length="376" mass="40586">MTPENLPDESIDKDHCAAGHMKAIVCDYGLPESYQRLVNGPWRLVAQAVIDQYGDESDAWGRMTWFTRILCTAIETSLERNNPEPVKDALNGFSIWLNSLRDDGDAHSMCVSAANYAQRRISTQITEDTCEAEHPIATVDEAMEKEQTEASTTSLEQDDREDDNLSDKQEGGAENEPGAVEHARAEEQACEEEQASESPSSAVADAEQLAVATLPIADEPSVTSPEQNGALETLSLSLAYSAGKPVNESSTPEEQDALPEQTERGTDMDIPSQVAVSEKPVNPAESGASPAAESLALNSRLTEPSSVAPVPMGTWLAFHDQDIPTLASLSMYDPQAEEFVLGNQNGIVVRKIQKAELMRLISAGVVQKVAMTAIAQ</sequence>
<comment type="caution">
    <text evidence="2">The sequence shown here is derived from an EMBL/GenBank/DDBJ whole genome shotgun (WGS) entry which is preliminary data.</text>
</comment>
<dbReference type="EMBL" id="VTUX01000004">
    <property type="protein sequence ID" value="KAA1191760.1"/>
    <property type="molecule type" value="Genomic_DNA"/>
</dbReference>
<feature type="region of interest" description="Disordered" evidence="1">
    <location>
        <begin position="243"/>
        <end position="269"/>
    </location>
</feature>
<gene>
    <name evidence="2" type="ORF">F0M18_09495</name>
</gene>
<evidence type="ECO:0000256" key="1">
    <source>
        <dbReference type="SAM" id="MobiDB-lite"/>
    </source>
</evidence>
<reference evidence="2 3" key="1">
    <citation type="submission" date="2019-09" db="EMBL/GenBank/DDBJ databases">
        <authorList>
            <person name="Chen X.-Y."/>
        </authorList>
    </citation>
    <scope>NUCLEOTIDE SEQUENCE [LARGE SCALE GENOMIC DNA]</scope>
    <source>
        <strain evidence="2 3">NY5</strain>
    </source>
</reference>
<accession>A0A5B0WXH8</accession>